<keyword evidence="3" id="KW-1185">Reference proteome</keyword>
<evidence type="ECO:0000313" key="2">
    <source>
        <dbReference type="EMBL" id="KAL3777505.1"/>
    </source>
</evidence>
<organism evidence="2 3">
    <name type="scientific">Cyclotella atomus</name>
    <dbReference type="NCBI Taxonomy" id="382360"/>
    <lineage>
        <taxon>Eukaryota</taxon>
        <taxon>Sar</taxon>
        <taxon>Stramenopiles</taxon>
        <taxon>Ochrophyta</taxon>
        <taxon>Bacillariophyta</taxon>
        <taxon>Coscinodiscophyceae</taxon>
        <taxon>Thalassiosirophycidae</taxon>
        <taxon>Stephanodiscales</taxon>
        <taxon>Stephanodiscaceae</taxon>
        <taxon>Cyclotella</taxon>
    </lineage>
</organism>
<accession>A0ABD3NN89</accession>
<reference evidence="2 3" key="1">
    <citation type="submission" date="2024-10" db="EMBL/GenBank/DDBJ databases">
        <title>Updated reference genomes for cyclostephanoid diatoms.</title>
        <authorList>
            <person name="Roberts W.R."/>
            <person name="Alverson A.J."/>
        </authorList>
    </citation>
    <scope>NUCLEOTIDE SEQUENCE [LARGE SCALE GENOMIC DNA]</scope>
    <source>
        <strain evidence="2 3">AJA010-31</strain>
    </source>
</reference>
<dbReference type="Proteomes" id="UP001530400">
    <property type="component" value="Unassembled WGS sequence"/>
</dbReference>
<comment type="caution">
    <text evidence="2">The sequence shown here is derived from an EMBL/GenBank/DDBJ whole genome shotgun (WGS) entry which is preliminary data.</text>
</comment>
<proteinExistence type="predicted"/>
<dbReference type="EMBL" id="JALLPJ020001040">
    <property type="protein sequence ID" value="KAL3777505.1"/>
    <property type="molecule type" value="Genomic_DNA"/>
</dbReference>
<sequence length="66" mass="7186">MTGFANDDVPALSDQSVEQRPAAAGGDRNDAVALEPPKQDEIEEWQQVSDLLDDNQAEMTGWTPTI</sequence>
<name>A0ABD3NN89_9STRA</name>
<dbReference type="AlphaFoldDB" id="A0ABD3NN89"/>
<feature type="region of interest" description="Disordered" evidence="1">
    <location>
        <begin position="1"/>
        <end position="39"/>
    </location>
</feature>
<protein>
    <submittedName>
        <fullName evidence="2">Uncharacterized protein</fullName>
    </submittedName>
</protein>
<gene>
    <name evidence="2" type="ORF">ACHAWO_012781</name>
</gene>
<evidence type="ECO:0000256" key="1">
    <source>
        <dbReference type="SAM" id="MobiDB-lite"/>
    </source>
</evidence>
<evidence type="ECO:0000313" key="3">
    <source>
        <dbReference type="Proteomes" id="UP001530400"/>
    </source>
</evidence>